<dbReference type="GO" id="GO:0016787">
    <property type="term" value="F:hydrolase activity"/>
    <property type="evidence" value="ECO:0007669"/>
    <property type="project" value="UniProtKB-KW"/>
</dbReference>
<evidence type="ECO:0000313" key="3">
    <source>
        <dbReference type="EMBL" id="MFD0950319.1"/>
    </source>
</evidence>
<organism evidence="3 4">
    <name type="scientific">Paraperlucidibaca wandonensis</name>
    <dbReference type="NCBI Taxonomy" id="1268273"/>
    <lineage>
        <taxon>Bacteria</taxon>
        <taxon>Pseudomonadati</taxon>
        <taxon>Pseudomonadota</taxon>
        <taxon>Gammaproteobacteria</taxon>
        <taxon>Moraxellales</taxon>
        <taxon>Moraxellaceae</taxon>
        <taxon>Paraperlucidibaca</taxon>
    </lineage>
</organism>
<sequence>MDYQHQWYGGAATNLPVGKLVCVGRNYAAHARELGNEVPDAPIIFLKPSTSAVALESEFPIPVGQGECHFETEITLLIGQSLLVPAQSNSVTKDITALQEVSAEQARAAIAGVGLGLDLTLREKQNELKAKGQPWELAKAFDGSAPLSGFLPVTDFSDLAAVEFSLSINGERRQSGDSADMITDMIALLQFITRYITLLPGDVVMTGTPAGVAALHSGDTLTLQLADLATWKTRVL</sequence>
<protein>
    <submittedName>
        <fullName evidence="3">Fumarylacetoacetate hydrolase family protein</fullName>
    </submittedName>
</protein>
<proteinExistence type="predicted"/>
<evidence type="ECO:0000259" key="2">
    <source>
        <dbReference type="Pfam" id="PF01557"/>
    </source>
</evidence>
<dbReference type="EMBL" id="JBHTIT010000001">
    <property type="protein sequence ID" value="MFD0950319.1"/>
    <property type="molecule type" value="Genomic_DNA"/>
</dbReference>
<dbReference type="PANTHER" id="PTHR11820:SF7">
    <property type="entry name" value="ACYLPYRUVASE FAHD1, MITOCHONDRIAL"/>
    <property type="match status" value="1"/>
</dbReference>
<keyword evidence="4" id="KW-1185">Reference proteome</keyword>
<dbReference type="InterPro" id="IPR036663">
    <property type="entry name" value="Fumarylacetoacetase_C_sf"/>
</dbReference>
<keyword evidence="3" id="KW-0378">Hydrolase</keyword>
<comment type="caution">
    <text evidence="3">The sequence shown here is derived from an EMBL/GenBank/DDBJ whole genome shotgun (WGS) entry which is preliminary data.</text>
</comment>
<reference evidence="4" key="1">
    <citation type="journal article" date="2019" name="Int. J. Syst. Evol. Microbiol.">
        <title>The Global Catalogue of Microorganisms (GCM) 10K type strain sequencing project: providing services to taxonomists for standard genome sequencing and annotation.</title>
        <authorList>
            <consortium name="The Broad Institute Genomics Platform"/>
            <consortium name="The Broad Institute Genome Sequencing Center for Infectious Disease"/>
            <person name="Wu L."/>
            <person name="Ma J."/>
        </authorList>
    </citation>
    <scope>NUCLEOTIDE SEQUENCE [LARGE SCALE GENOMIC DNA]</scope>
    <source>
        <strain evidence="4">CCUG 63419</strain>
    </source>
</reference>
<dbReference type="PANTHER" id="PTHR11820">
    <property type="entry name" value="ACYLPYRUVASE"/>
    <property type="match status" value="1"/>
</dbReference>
<accession>A0ABW3HID9</accession>
<feature type="domain" description="Fumarylacetoacetase-like C-terminal" evidence="2">
    <location>
        <begin position="19"/>
        <end position="235"/>
    </location>
</feature>
<dbReference type="Pfam" id="PF01557">
    <property type="entry name" value="FAA_hydrolase"/>
    <property type="match status" value="1"/>
</dbReference>
<dbReference type="InterPro" id="IPR011234">
    <property type="entry name" value="Fumarylacetoacetase-like_C"/>
</dbReference>
<name>A0ABW3HID9_9GAMM</name>
<dbReference type="NCBIfam" id="NF007967">
    <property type="entry name" value="PRK10691.1"/>
    <property type="match status" value="1"/>
</dbReference>
<dbReference type="SUPFAM" id="SSF56529">
    <property type="entry name" value="FAH"/>
    <property type="match status" value="1"/>
</dbReference>
<gene>
    <name evidence="3" type="ORF">ACFQ0F_07960</name>
</gene>
<evidence type="ECO:0000313" key="4">
    <source>
        <dbReference type="Proteomes" id="UP001597044"/>
    </source>
</evidence>
<evidence type="ECO:0000256" key="1">
    <source>
        <dbReference type="ARBA" id="ARBA00022723"/>
    </source>
</evidence>
<dbReference type="Proteomes" id="UP001597044">
    <property type="component" value="Unassembled WGS sequence"/>
</dbReference>
<dbReference type="RefSeq" id="WP_379070908.1">
    <property type="nucleotide sequence ID" value="NZ_JBHTIT010000001.1"/>
</dbReference>
<keyword evidence="1" id="KW-0479">Metal-binding</keyword>
<dbReference type="Gene3D" id="3.90.850.10">
    <property type="entry name" value="Fumarylacetoacetase-like, C-terminal domain"/>
    <property type="match status" value="1"/>
</dbReference>